<dbReference type="InterPro" id="IPR004839">
    <property type="entry name" value="Aminotransferase_I/II_large"/>
</dbReference>
<sequence length="398" mass="43571">MFERVDAYPGDPILGLMEAYSKDPRPTKAALSIGLYYDENGDVPLLASVKEAERIAQAQALPRLYLPMEGSPAYRKGVQQLVFGADHKALAEGRVATIQSIGGSGALKVGADFLKRYFPDSQVWVSDPTWDNHTALFQGAGFTVNTYPYYDAASNGLRFDAMLDTLSGLPAQSIVLLHPCCHNPTGIDLNREQWSRVIEVVKARELLPFMDMAYQGFGDGLAEDAWPIRAMADAGVVFLAANSFSKNLSLYGERVGGLSVVCEDAESAGRVLGQLKSSVRRNYSSPVLHGSEVVAAVLGDARLFAMWEKEVAAMRERIKAMRERLHAVLSQKVPDGDFSYILTQRGMFSYTGLSAEQVDTLREAYGVYLVRSGRICVAGLNEGNIEYVANCFAEVLKK</sequence>
<dbReference type="GO" id="GO:0042802">
    <property type="term" value="F:identical protein binding"/>
    <property type="evidence" value="ECO:0007669"/>
    <property type="project" value="TreeGrafter"/>
</dbReference>
<keyword evidence="8" id="KW-0175">Coiled coil</keyword>
<dbReference type="PANTHER" id="PTHR11879:SF37">
    <property type="entry name" value="AROMATIC-AMINO-ACID AMINOTRANSFERASE"/>
    <property type="match status" value="1"/>
</dbReference>
<dbReference type="Pfam" id="PF00155">
    <property type="entry name" value="Aminotran_1_2"/>
    <property type="match status" value="1"/>
</dbReference>
<evidence type="ECO:0000256" key="4">
    <source>
        <dbReference type="ARBA" id="ARBA00022576"/>
    </source>
</evidence>
<dbReference type="FunFam" id="3.40.640.10:FF:000015">
    <property type="entry name" value="Aspartate aminotransferase"/>
    <property type="match status" value="1"/>
</dbReference>
<dbReference type="PROSITE" id="PS00105">
    <property type="entry name" value="AA_TRANSFER_CLASS_1"/>
    <property type="match status" value="1"/>
</dbReference>
<comment type="subunit">
    <text evidence="3">Homodimer.</text>
</comment>
<evidence type="ECO:0000256" key="1">
    <source>
        <dbReference type="ARBA" id="ARBA00001933"/>
    </source>
</evidence>
<dbReference type="InterPro" id="IPR015424">
    <property type="entry name" value="PyrdxlP-dep_Trfase"/>
</dbReference>
<evidence type="ECO:0000256" key="8">
    <source>
        <dbReference type="SAM" id="Coils"/>
    </source>
</evidence>
<reference evidence="11" key="1">
    <citation type="submission" date="2016-09" db="EMBL/GenBank/DDBJ databases">
        <authorList>
            <person name="Varghese N."/>
            <person name="Submissions S."/>
        </authorList>
    </citation>
    <scope>NUCLEOTIDE SEQUENCE [LARGE SCALE GENOMIC DNA]</scope>
    <source>
        <strain evidence="11">JS23</strain>
    </source>
</reference>
<name>A0A1H2PJ94_9BURK</name>
<dbReference type="EMBL" id="FNLO01000001">
    <property type="protein sequence ID" value="SDV46383.1"/>
    <property type="molecule type" value="Genomic_DNA"/>
</dbReference>
<feature type="coiled-coil region" evidence="8">
    <location>
        <begin position="304"/>
        <end position="331"/>
    </location>
</feature>
<keyword evidence="4 7" id="KW-0032">Aminotransferase</keyword>
<evidence type="ECO:0000256" key="3">
    <source>
        <dbReference type="ARBA" id="ARBA00011738"/>
    </source>
</evidence>
<dbReference type="RefSeq" id="WP_091903841.1">
    <property type="nucleotide sequence ID" value="NZ_FNLO01000001.1"/>
</dbReference>
<keyword evidence="6" id="KW-0663">Pyridoxal phosphate</keyword>
<keyword evidence="5 7" id="KW-0808">Transferase</keyword>
<evidence type="ECO:0000256" key="5">
    <source>
        <dbReference type="ARBA" id="ARBA00022679"/>
    </source>
</evidence>
<comment type="similarity">
    <text evidence="2 7">Belongs to the class-I pyridoxal-phosphate-dependent aminotransferase family.</text>
</comment>
<comment type="cofactor">
    <cofactor evidence="1 7">
        <name>pyridoxal 5'-phosphate</name>
        <dbReference type="ChEBI" id="CHEBI:597326"/>
    </cofactor>
</comment>
<evidence type="ECO:0000256" key="6">
    <source>
        <dbReference type="ARBA" id="ARBA00022898"/>
    </source>
</evidence>
<evidence type="ECO:0000259" key="9">
    <source>
        <dbReference type="Pfam" id="PF00155"/>
    </source>
</evidence>
<dbReference type="FunFam" id="3.90.1150.10:FF:000001">
    <property type="entry name" value="Aspartate aminotransferase"/>
    <property type="match status" value="1"/>
</dbReference>
<dbReference type="AlphaFoldDB" id="A0A1H2PJ94"/>
<dbReference type="GO" id="GO:0030170">
    <property type="term" value="F:pyridoxal phosphate binding"/>
    <property type="evidence" value="ECO:0007669"/>
    <property type="project" value="InterPro"/>
</dbReference>
<dbReference type="STRING" id="1770053.SAMN05216551_101298"/>
<protein>
    <recommendedName>
        <fullName evidence="7">Aminotransferase</fullName>
        <ecNumber evidence="7">2.6.1.-</ecNumber>
    </recommendedName>
</protein>
<evidence type="ECO:0000256" key="2">
    <source>
        <dbReference type="ARBA" id="ARBA00007441"/>
    </source>
</evidence>
<dbReference type="Gene3D" id="3.90.1150.10">
    <property type="entry name" value="Aspartate Aminotransferase, domain 1"/>
    <property type="match status" value="1"/>
</dbReference>
<dbReference type="InterPro" id="IPR015422">
    <property type="entry name" value="PyrdxlP-dep_Trfase_small"/>
</dbReference>
<dbReference type="CDD" id="cd00609">
    <property type="entry name" value="AAT_like"/>
    <property type="match status" value="1"/>
</dbReference>
<feature type="domain" description="Aminotransferase class I/classII large" evidence="9">
    <location>
        <begin position="29"/>
        <end position="390"/>
    </location>
</feature>
<accession>A0A1H2PJ94</accession>
<dbReference type="EC" id="2.6.1.-" evidence="7"/>
<dbReference type="GO" id="GO:0004838">
    <property type="term" value="F:L-tyrosine-2-oxoglutarate transaminase activity"/>
    <property type="evidence" value="ECO:0007669"/>
    <property type="project" value="TreeGrafter"/>
</dbReference>
<evidence type="ECO:0000313" key="10">
    <source>
        <dbReference type="EMBL" id="SDV46383.1"/>
    </source>
</evidence>
<dbReference type="Proteomes" id="UP000243719">
    <property type="component" value="Unassembled WGS sequence"/>
</dbReference>
<evidence type="ECO:0000313" key="11">
    <source>
        <dbReference type="Proteomes" id="UP000243719"/>
    </source>
</evidence>
<dbReference type="PANTHER" id="PTHR11879">
    <property type="entry name" value="ASPARTATE AMINOTRANSFERASE"/>
    <property type="match status" value="1"/>
</dbReference>
<dbReference type="Gene3D" id="3.40.640.10">
    <property type="entry name" value="Type I PLP-dependent aspartate aminotransferase-like (Major domain)"/>
    <property type="match status" value="1"/>
</dbReference>
<keyword evidence="11" id="KW-1185">Reference proteome</keyword>
<dbReference type="OrthoDB" id="9766445at2"/>
<dbReference type="InterPro" id="IPR004838">
    <property type="entry name" value="NHTrfase_class1_PyrdxlP-BS"/>
</dbReference>
<organism evidence="10 11">
    <name type="scientific">Chitinasiproducens palmae</name>
    <dbReference type="NCBI Taxonomy" id="1770053"/>
    <lineage>
        <taxon>Bacteria</taxon>
        <taxon>Pseudomonadati</taxon>
        <taxon>Pseudomonadota</taxon>
        <taxon>Betaproteobacteria</taxon>
        <taxon>Burkholderiales</taxon>
        <taxon>Burkholderiaceae</taxon>
        <taxon>Chitinasiproducens</taxon>
    </lineage>
</organism>
<gene>
    <name evidence="10" type="ORF">SAMN05216551_101298</name>
</gene>
<dbReference type="NCBIfam" id="NF006719">
    <property type="entry name" value="PRK09257.1"/>
    <property type="match status" value="1"/>
</dbReference>
<evidence type="ECO:0000256" key="7">
    <source>
        <dbReference type="RuleBase" id="RU000481"/>
    </source>
</evidence>
<dbReference type="InterPro" id="IPR000796">
    <property type="entry name" value="Asp_trans"/>
</dbReference>
<dbReference type="GO" id="GO:0033585">
    <property type="term" value="P:L-phenylalanine biosynthetic process from chorismate via phenylpyruvate"/>
    <property type="evidence" value="ECO:0007669"/>
    <property type="project" value="TreeGrafter"/>
</dbReference>
<dbReference type="InterPro" id="IPR015421">
    <property type="entry name" value="PyrdxlP-dep_Trfase_major"/>
</dbReference>
<proteinExistence type="inferred from homology"/>
<dbReference type="PRINTS" id="PR00799">
    <property type="entry name" value="TRANSAMINASE"/>
</dbReference>
<dbReference type="GO" id="GO:0005829">
    <property type="term" value="C:cytosol"/>
    <property type="evidence" value="ECO:0007669"/>
    <property type="project" value="TreeGrafter"/>
</dbReference>
<dbReference type="SUPFAM" id="SSF53383">
    <property type="entry name" value="PLP-dependent transferases"/>
    <property type="match status" value="1"/>
</dbReference>